<dbReference type="EMBL" id="LS974619">
    <property type="protein sequence ID" value="CAG7884161.1"/>
    <property type="molecule type" value="Genomic_DNA"/>
</dbReference>
<evidence type="ECO:0000256" key="1">
    <source>
        <dbReference type="ARBA" id="ARBA00004496"/>
    </source>
</evidence>
<evidence type="ECO:0000256" key="4">
    <source>
        <dbReference type="ARBA" id="ARBA00022884"/>
    </source>
</evidence>
<dbReference type="FunFam" id="4.10.860.10:FF:000001">
    <property type="entry name" value="Eukaryotic translation initiation factor 3 subunit A"/>
    <property type="match status" value="1"/>
</dbReference>
<evidence type="ECO:0000259" key="8">
    <source>
        <dbReference type="PROSITE" id="PS50181"/>
    </source>
</evidence>
<dbReference type="PANTHER" id="PTHR14005">
    <property type="entry name" value="EUKARYOTIC TRANSLATION INITIATION FACTOR 3, THETA SUBUNIT"/>
    <property type="match status" value="1"/>
</dbReference>
<evidence type="ECO:0008006" key="12">
    <source>
        <dbReference type="Google" id="ProtNLM"/>
    </source>
</evidence>
<dbReference type="FunFam" id="1.25.40.860:FF:000004">
    <property type="entry name" value="Eukaryotic translation initiation factor 3 subunit A"/>
    <property type="match status" value="1"/>
</dbReference>
<dbReference type="InterPro" id="IPR054711">
    <property type="entry name" value="eIF3a_PCI_TPR-like"/>
</dbReference>
<evidence type="ECO:0000313" key="11">
    <source>
        <dbReference type="Proteomes" id="UP000694005"/>
    </source>
</evidence>
<dbReference type="PANTHER" id="PTHR14005:SF2">
    <property type="entry name" value="EUKARYOTIC TRANSLATION INITIATION FACTOR 3 SUBUNIT A"/>
    <property type="match status" value="1"/>
</dbReference>
<protein>
    <recommendedName>
        <fullName evidence="12">Eukaryotic translation initiation factor 3 subunit 10</fullName>
    </recommendedName>
</protein>
<evidence type="ECO:0000313" key="10">
    <source>
        <dbReference type="EMBL" id="CAG7884161.1"/>
    </source>
</evidence>
<evidence type="ECO:0000256" key="5">
    <source>
        <dbReference type="ARBA" id="ARBA00022917"/>
    </source>
</evidence>
<dbReference type="InterPro" id="IPR017451">
    <property type="entry name" value="F-box-assoc_interact_dom"/>
</dbReference>
<proteinExistence type="predicted"/>
<feature type="compositionally biased region" description="Polar residues" evidence="7">
    <location>
        <begin position="774"/>
        <end position="783"/>
    </location>
</feature>
<feature type="domain" description="F-box" evidence="8">
    <location>
        <begin position="844"/>
        <end position="889"/>
    </location>
</feature>
<sequence>MAIFFNPENALKRAEELIKVGQKQDALQVLHDLITSRSFRSWQKPHEKIMFRYVELCVDLKMGRFAKDGLIQYRNSCQQVNMTSFEEVTNQLLRLATEKAEQALDKEALHVDDLEATPWFKFLWETYRTVLEILRNNSKLQALYAITAHKALQFCKQYKRPTEFRRLCETMRNNLANLEKYRDQRDRPHLTEPETLQLYLDTRFEQLKVASELGLWQEAFRSVEDIYGLMCMVNKTLRPSLLVVYYSKLTEIFWTSSSHLYHAYAWLKLFSLQNNFNKNLSQKDLQLVASSVVLAALSVPPFGQAHGNSHSEFETEKERNMRMANLIGFNLEPKFESIDMVTQVILLCCYHVLSSVLSCATQEVKDLYHQLEHEFQPLDLGSNTKPLLDRISKLGGKLTTAPSLSEVHLSQYVPSLEKLATLRLLQHVSKMYQTMKIEFLAQLVPFLDFSDVEKISVEAVKHNFIAMKVDHAKGFVTFGNLGIESDELRDPLTIFAETMNKVRAMLFPASSKLGDVAPNLEETVEKEHKRLLARQSIIEKRKEEQERQQLEMEHEEEMRKLKLRMQTEVAEQKRLASEVEERRRQRILREIEEREMEEAKALLENTDRRRINREERERNLLKLAKTIDYLERAKREESTPLIEAAYQQRLVEEIESHERDQQCEVELSRERHESDMKEKRRVTRMLSSESFVENMEIFQNRVIRLREAEFERQRREKEEHLQARKQERDVKRKRIYYSKCEEERIRKLQEEEEARKQRGPSQSSTKYIPKFRLSQATQVSGSADDQWGSRRLQHIGRDNAAPLVEGDQCGNGSERPGGDSWRSEEGLSFLYHKFKPFELNMSRRENSYSIPIDLIIEILSKLPYKSIARFSCLSKQWRSMLASPYFKELFFTSSPARPRLLFYVQRDGNNLVFFSSSQPRNLFEKSSSLVVTADFHMKLHKDTLTSYCRYAFGLVYFSGLMGMVIFNPSTGRSALLPKEGMLSSINYLGYDPVDKQLKVLCINFDKSGLILTLGGTGDNSWREISCPLNHFSTRGWSEEICINGVLYYFSTQNNGRSYLIVCFHIRSEEFKFIYKDFFERKKRTSTGLIRDGGNTKLINYKGKLGVITLEYDYNPLDCDHSNPKGRKCSLKLCVSVIKDFENPNSEWSDHFYTFWKTNQFFEFSHVSAFWGNQVVDGDVSVVGVTATGDIVLYMNEASKPLYVFYLNIERNTLQRVEFRTINHEALEKCSSKVILSVEHVEDLNFINMETTYAASTYKPIA</sequence>
<dbReference type="InterPro" id="IPR001810">
    <property type="entry name" value="F-box_dom"/>
</dbReference>
<feature type="region of interest" description="Disordered" evidence="7">
    <location>
        <begin position="750"/>
        <end position="785"/>
    </location>
</feature>
<dbReference type="GO" id="GO:0003743">
    <property type="term" value="F:translation initiation factor activity"/>
    <property type="evidence" value="ECO:0007669"/>
    <property type="project" value="UniProtKB-KW"/>
</dbReference>
<dbReference type="GO" id="GO:0005852">
    <property type="term" value="C:eukaryotic translation initiation factor 3 complex"/>
    <property type="evidence" value="ECO:0007669"/>
    <property type="project" value="InterPro"/>
</dbReference>
<dbReference type="PROSITE" id="PS50181">
    <property type="entry name" value="FBOX"/>
    <property type="match status" value="1"/>
</dbReference>
<reference evidence="10 11" key="1">
    <citation type="submission" date="2021-07" db="EMBL/GenBank/DDBJ databases">
        <authorList>
            <consortium name="Genoscope - CEA"/>
            <person name="William W."/>
        </authorList>
    </citation>
    <scope>NUCLEOTIDE SEQUENCE [LARGE SCALE GENOMIC DNA]</scope>
</reference>
<evidence type="ECO:0000256" key="2">
    <source>
        <dbReference type="ARBA" id="ARBA00022490"/>
    </source>
</evidence>
<dbReference type="Gene3D" id="4.10.860.10">
    <property type="entry name" value="UVR domain"/>
    <property type="match status" value="1"/>
</dbReference>
<keyword evidence="5" id="KW-0648">Protein biosynthesis</keyword>
<dbReference type="GO" id="GO:0003723">
    <property type="term" value="F:RNA binding"/>
    <property type="evidence" value="ECO:0007669"/>
    <property type="project" value="UniProtKB-KW"/>
</dbReference>
<dbReference type="Gramene" id="A03p55040.2_BraZ1">
    <property type="protein sequence ID" value="A03p55040.2_BraZ1.CDS"/>
    <property type="gene ID" value="A03g55040.2_BraZ1"/>
</dbReference>
<evidence type="ECO:0000259" key="9">
    <source>
        <dbReference type="PROSITE" id="PS50250"/>
    </source>
</evidence>
<dbReference type="Gene3D" id="1.20.1280.50">
    <property type="match status" value="1"/>
</dbReference>
<dbReference type="Gene3D" id="1.25.40.860">
    <property type="match status" value="2"/>
</dbReference>
<keyword evidence="3" id="KW-0396">Initiation factor</keyword>
<dbReference type="Pfam" id="PF01399">
    <property type="entry name" value="PCI"/>
    <property type="match status" value="1"/>
</dbReference>
<dbReference type="SMART" id="SM00088">
    <property type="entry name" value="PINT"/>
    <property type="match status" value="1"/>
</dbReference>
<keyword evidence="6" id="KW-0175">Coiled coil</keyword>
<dbReference type="NCBIfam" id="TIGR01640">
    <property type="entry name" value="F_box_assoc_1"/>
    <property type="match status" value="1"/>
</dbReference>
<gene>
    <name evidence="10" type="ORF">BRAPAZ1V2_A03P55040.2</name>
</gene>
<feature type="domain" description="PCI" evidence="9">
    <location>
        <begin position="285"/>
        <end position="483"/>
    </location>
</feature>
<keyword evidence="2" id="KW-0963">Cytoplasm</keyword>
<dbReference type="InterPro" id="IPR036047">
    <property type="entry name" value="F-box-like_dom_sf"/>
</dbReference>
<dbReference type="SMART" id="SM00256">
    <property type="entry name" value="FBOX"/>
    <property type="match status" value="1"/>
</dbReference>
<feature type="region of interest" description="Disordered" evidence="7">
    <location>
        <begin position="800"/>
        <end position="820"/>
    </location>
</feature>
<dbReference type="InterPro" id="IPR013187">
    <property type="entry name" value="F-box-assoc_dom_typ3"/>
</dbReference>
<dbReference type="InterPro" id="IPR027512">
    <property type="entry name" value="EIF3A"/>
</dbReference>
<keyword evidence="4" id="KW-0694">RNA-binding</keyword>
<dbReference type="CDD" id="cd22157">
    <property type="entry name" value="F-box_AtFBW1-like"/>
    <property type="match status" value="1"/>
</dbReference>
<comment type="subcellular location">
    <subcellularLocation>
        <location evidence="1">Cytoplasm</location>
    </subcellularLocation>
</comment>
<evidence type="ECO:0000256" key="3">
    <source>
        <dbReference type="ARBA" id="ARBA00022540"/>
    </source>
</evidence>
<dbReference type="PROSITE" id="PS50250">
    <property type="entry name" value="PCI"/>
    <property type="match status" value="1"/>
</dbReference>
<accession>A0A8D9GNP6</accession>
<feature type="coiled-coil region" evidence="6">
    <location>
        <begin position="528"/>
        <end position="616"/>
    </location>
</feature>
<dbReference type="Pfam" id="PF00646">
    <property type="entry name" value="F-box"/>
    <property type="match status" value="1"/>
</dbReference>
<name>A0A8D9GNP6_BRACM</name>
<evidence type="ECO:0000256" key="7">
    <source>
        <dbReference type="SAM" id="MobiDB-lite"/>
    </source>
</evidence>
<dbReference type="AlphaFoldDB" id="A0A8D9GNP6"/>
<dbReference type="SUPFAM" id="SSF81383">
    <property type="entry name" value="F-box domain"/>
    <property type="match status" value="1"/>
</dbReference>
<dbReference type="InterPro" id="IPR000717">
    <property type="entry name" value="PCI_dom"/>
</dbReference>
<dbReference type="Pfam" id="PF22591">
    <property type="entry name" value="eIF3a_PCI_TPR-like"/>
    <property type="match status" value="2"/>
</dbReference>
<evidence type="ECO:0000256" key="6">
    <source>
        <dbReference type="SAM" id="Coils"/>
    </source>
</evidence>
<organism evidence="10 11">
    <name type="scientific">Brassica campestris</name>
    <name type="common">Field mustard</name>
    <dbReference type="NCBI Taxonomy" id="3711"/>
    <lineage>
        <taxon>Eukaryota</taxon>
        <taxon>Viridiplantae</taxon>
        <taxon>Streptophyta</taxon>
        <taxon>Embryophyta</taxon>
        <taxon>Tracheophyta</taxon>
        <taxon>Spermatophyta</taxon>
        <taxon>Magnoliopsida</taxon>
        <taxon>eudicotyledons</taxon>
        <taxon>Gunneridae</taxon>
        <taxon>Pentapetalae</taxon>
        <taxon>rosids</taxon>
        <taxon>malvids</taxon>
        <taxon>Brassicales</taxon>
        <taxon>Brassicaceae</taxon>
        <taxon>Brassiceae</taxon>
        <taxon>Brassica</taxon>
    </lineage>
</organism>
<dbReference type="Proteomes" id="UP000694005">
    <property type="component" value="Chromosome A03"/>
</dbReference>
<dbReference type="Pfam" id="PF08268">
    <property type="entry name" value="FBA_3"/>
    <property type="match status" value="1"/>
</dbReference>